<dbReference type="Proteomes" id="UP001165960">
    <property type="component" value="Unassembled WGS sequence"/>
</dbReference>
<name>A0ACC2SQ03_9FUNG</name>
<sequence>MKLFTVISLASTLQALKNQEPKEEKLCYEKKPFSKKAHDEYYQLFNLAFTTMNLSNPATISHGTDGTCLLLYCEGCTKDIDFPLIMNSWLYSLEKECSKSMYKHQSGLVFNLEYSQKAECKNSASKVNKIRESYKLPPLKEPVSKH</sequence>
<gene>
    <name evidence="1" type="ORF">DSO57_1030944</name>
</gene>
<evidence type="ECO:0000313" key="1">
    <source>
        <dbReference type="EMBL" id="KAJ9064413.1"/>
    </source>
</evidence>
<accession>A0ACC2SQ03</accession>
<protein>
    <submittedName>
        <fullName evidence="1">Uncharacterized protein</fullName>
    </submittedName>
</protein>
<evidence type="ECO:0000313" key="2">
    <source>
        <dbReference type="Proteomes" id="UP001165960"/>
    </source>
</evidence>
<proteinExistence type="predicted"/>
<comment type="caution">
    <text evidence="1">The sequence shown here is derived from an EMBL/GenBank/DDBJ whole genome shotgun (WGS) entry which is preliminary data.</text>
</comment>
<reference evidence="1" key="1">
    <citation type="submission" date="2022-04" db="EMBL/GenBank/DDBJ databases">
        <title>Genome of the entomopathogenic fungus Entomophthora muscae.</title>
        <authorList>
            <person name="Elya C."/>
            <person name="Lovett B.R."/>
            <person name="Lee E."/>
            <person name="Macias A.M."/>
            <person name="Hajek A.E."/>
            <person name="De Bivort B.L."/>
            <person name="Kasson M.T."/>
            <person name="De Fine Licht H.H."/>
            <person name="Stajich J.E."/>
        </authorList>
    </citation>
    <scope>NUCLEOTIDE SEQUENCE</scope>
    <source>
        <strain evidence="1">Berkeley</strain>
    </source>
</reference>
<organism evidence="1 2">
    <name type="scientific">Entomophthora muscae</name>
    <dbReference type="NCBI Taxonomy" id="34485"/>
    <lineage>
        <taxon>Eukaryota</taxon>
        <taxon>Fungi</taxon>
        <taxon>Fungi incertae sedis</taxon>
        <taxon>Zoopagomycota</taxon>
        <taxon>Entomophthoromycotina</taxon>
        <taxon>Entomophthoromycetes</taxon>
        <taxon>Entomophthorales</taxon>
        <taxon>Entomophthoraceae</taxon>
        <taxon>Entomophthora</taxon>
    </lineage>
</organism>
<keyword evidence="2" id="KW-1185">Reference proteome</keyword>
<dbReference type="EMBL" id="QTSX02004478">
    <property type="protein sequence ID" value="KAJ9064413.1"/>
    <property type="molecule type" value="Genomic_DNA"/>
</dbReference>